<evidence type="ECO:0000313" key="4">
    <source>
        <dbReference type="Proteomes" id="UP000530424"/>
    </source>
</evidence>
<evidence type="ECO:0000313" key="3">
    <source>
        <dbReference type="EMBL" id="NYJ00671.1"/>
    </source>
</evidence>
<dbReference type="EMBL" id="JACCFP010000001">
    <property type="protein sequence ID" value="NYJ00671.1"/>
    <property type="molecule type" value="Genomic_DNA"/>
</dbReference>
<comment type="similarity">
    <text evidence="1">Belongs to the glycosyl hydrolase 16 family.</text>
</comment>
<feature type="domain" description="GH16" evidence="2">
    <location>
        <begin position="42"/>
        <end position="300"/>
    </location>
</feature>
<name>A0A853C0E4_9ACTN</name>
<dbReference type="RefSeq" id="WP_179667226.1">
    <property type="nucleotide sequence ID" value="NZ_JACCFP010000001.1"/>
</dbReference>
<dbReference type="InterPro" id="IPR013320">
    <property type="entry name" value="ConA-like_dom_sf"/>
</dbReference>
<reference evidence="3 4" key="1">
    <citation type="submission" date="2020-07" db="EMBL/GenBank/DDBJ databases">
        <title>Sequencing the genomes of 1000 actinobacteria strains.</title>
        <authorList>
            <person name="Klenk H.-P."/>
        </authorList>
    </citation>
    <scope>NUCLEOTIDE SEQUENCE [LARGE SCALE GENOMIC DNA]</scope>
    <source>
        <strain evidence="3 4">DSM 103833</strain>
    </source>
</reference>
<dbReference type="SUPFAM" id="SSF49899">
    <property type="entry name" value="Concanavalin A-like lectins/glucanases"/>
    <property type="match status" value="1"/>
</dbReference>
<proteinExistence type="inferred from homology"/>
<protein>
    <submittedName>
        <fullName evidence="3">Beta-glucanase (GH16 family)</fullName>
    </submittedName>
</protein>
<evidence type="ECO:0000256" key="1">
    <source>
        <dbReference type="ARBA" id="ARBA00006865"/>
    </source>
</evidence>
<organism evidence="3 4">
    <name type="scientific">Nocardioides thalensis</name>
    <dbReference type="NCBI Taxonomy" id="1914755"/>
    <lineage>
        <taxon>Bacteria</taxon>
        <taxon>Bacillati</taxon>
        <taxon>Actinomycetota</taxon>
        <taxon>Actinomycetes</taxon>
        <taxon>Propionibacteriales</taxon>
        <taxon>Nocardioidaceae</taxon>
        <taxon>Nocardioides</taxon>
    </lineage>
</organism>
<sequence length="300" mass="32606">MRTRVGGTIAAVLVTALGAVGAVALGGDDDRNRAGTEAATSGPSCGAPVPKPGGGYWRCTFSDDFKGSTLDPAKWKVQTTALSGFQVNRECHVDSPRNVSVALGVLRLTVRKEAAPFTCAAGGSSWTTQYTAGTVMTWNRFDQTYGRFEFRAAFPAATQPGLHSNLWLYHRHNTYGPGRVSGEIDVAEWFSQTPGQVYPSLHYEGRVAAADTAWNCFVESPSGFHKYVLEWTPTQMRFFYDGRLCFARSWKPAAPLTAPQPFDHPFFVILTQALGGGNNAPVAGTTLPATTRVDYVRVWR</sequence>
<accession>A0A853C0E4</accession>
<dbReference type="Gene3D" id="2.60.120.200">
    <property type="match status" value="1"/>
</dbReference>
<dbReference type="CDD" id="cd08023">
    <property type="entry name" value="GH16_laminarinase_like"/>
    <property type="match status" value="1"/>
</dbReference>
<dbReference type="AlphaFoldDB" id="A0A853C0E4"/>
<comment type="caution">
    <text evidence="3">The sequence shown here is derived from an EMBL/GenBank/DDBJ whole genome shotgun (WGS) entry which is preliminary data.</text>
</comment>
<dbReference type="GO" id="GO:0004553">
    <property type="term" value="F:hydrolase activity, hydrolyzing O-glycosyl compounds"/>
    <property type="evidence" value="ECO:0007669"/>
    <property type="project" value="InterPro"/>
</dbReference>
<dbReference type="InterPro" id="IPR050546">
    <property type="entry name" value="Glycosyl_Hydrlase_16"/>
</dbReference>
<dbReference type="Proteomes" id="UP000530424">
    <property type="component" value="Unassembled WGS sequence"/>
</dbReference>
<dbReference type="Pfam" id="PF00722">
    <property type="entry name" value="Glyco_hydro_16"/>
    <property type="match status" value="1"/>
</dbReference>
<dbReference type="PROSITE" id="PS51762">
    <property type="entry name" value="GH16_2"/>
    <property type="match status" value="1"/>
</dbReference>
<dbReference type="PANTHER" id="PTHR10963">
    <property type="entry name" value="GLYCOSYL HYDROLASE-RELATED"/>
    <property type="match status" value="1"/>
</dbReference>
<dbReference type="InterPro" id="IPR000757">
    <property type="entry name" value="Beta-glucanase-like"/>
</dbReference>
<dbReference type="PANTHER" id="PTHR10963:SF55">
    <property type="entry name" value="GLYCOSIDE HYDROLASE FAMILY 16 PROTEIN"/>
    <property type="match status" value="1"/>
</dbReference>
<gene>
    <name evidence="3" type="ORF">HNR19_001369</name>
</gene>
<dbReference type="GO" id="GO:0005975">
    <property type="term" value="P:carbohydrate metabolic process"/>
    <property type="evidence" value="ECO:0007669"/>
    <property type="project" value="InterPro"/>
</dbReference>
<evidence type="ECO:0000259" key="2">
    <source>
        <dbReference type="PROSITE" id="PS51762"/>
    </source>
</evidence>
<keyword evidence="4" id="KW-1185">Reference proteome</keyword>